<evidence type="ECO:0000256" key="1">
    <source>
        <dbReference type="SAM" id="MobiDB-lite"/>
    </source>
</evidence>
<keyword evidence="2" id="KW-0812">Transmembrane</keyword>
<feature type="compositionally biased region" description="Polar residues" evidence="1">
    <location>
        <begin position="1"/>
        <end position="10"/>
    </location>
</feature>
<dbReference type="Proteomes" id="UP000606172">
    <property type="component" value="Unassembled WGS sequence"/>
</dbReference>
<feature type="transmembrane region" description="Helical" evidence="2">
    <location>
        <begin position="114"/>
        <end position="136"/>
    </location>
</feature>
<keyword evidence="2" id="KW-0472">Membrane</keyword>
<accession>A0A919RIK7</accession>
<dbReference type="AlphaFoldDB" id="A0A919RIK7"/>
<sequence>MNANDSSTAPNARGTGPPSPQAAKIGRWLLAFAVGGGIISWAVHLLVAWAVVEVTCARNRTYVGGLPLYVVVILATAVPAAVAAASAATAWRLRRSLRDASGRREIRARFLAQLGLWLDGLSLMMIAFGAAAVVVFRPCA</sequence>
<keyword evidence="2" id="KW-1133">Transmembrane helix</keyword>
<gene>
    <name evidence="3" type="ORF">Ssi02_47670</name>
</gene>
<evidence type="ECO:0000313" key="4">
    <source>
        <dbReference type="Proteomes" id="UP000606172"/>
    </source>
</evidence>
<comment type="caution">
    <text evidence="3">The sequence shown here is derived from an EMBL/GenBank/DDBJ whole genome shotgun (WGS) entry which is preliminary data.</text>
</comment>
<feature type="transmembrane region" description="Helical" evidence="2">
    <location>
        <begin position="68"/>
        <end position="93"/>
    </location>
</feature>
<dbReference type="EMBL" id="BOOW01000030">
    <property type="protein sequence ID" value="GII94536.1"/>
    <property type="molecule type" value="Genomic_DNA"/>
</dbReference>
<evidence type="ECO:0008006" key="5">
    <source>
        <dbReference type="Google" id="ProtNLM"/>
    </source>
</evidence>
<reference evidence="3" key="1">
    <citation type="submission" date="2021-01" db="EMBL/GenBank/DDBJ databases">
        <title>Whole genome shotgun sequence of Sinosporangium siamense NBRC 109515.</title>
        <authorList>
            <person name="Komaki H."/>
            <person name="Tamura T."/>
        </authorList>
    </citation>
    <scope>NUCLEOTIDE SEQUENCE</scope>
    <source>
        <strain evidence="3">NBRC 109515</strain>
    </source>
</reference>
<organism evidence="3 4">
    <name type="scientific">Sinosporangium siamense</name>
    <dbReference type="NCBI Taxonomy" id="1367973"/>
    <lineage>
        <taxon>Bacteria</taxon>
        <taxon>Bacillati</taxon>
        <taxon>Actinomycetota</taxon>
        <taxon>Actinomycetes</taxon>
        <taxon>Streptosporangiales</taxon>
        <taxon>Streptosporangiaceae</taxon>
        <taxon>Sinosporangium</taxon>
    </lineage>
</organism>
<evidence type="ECO:0000256" key="2">
    <source>
        <dbReference type="SAM" id="Phobius"/>
    </source>
</evidence>
<feature type="transmembrane region" description="Helical" evidence="2">
    <location>
        <begin position="28"/>
        <end position="52"/>
    </location>
</feature>
<protein>
    <recommendedName>
        <fullName evidence="5">Transmembrane protein</fullName>
    </recommendedName>
</protein>
<keyword evidence="4" id="KW-1185">Reference proteome</keyword>
<evidence type="ECO:0000313" key="3">
    <source>
        <dbReference type="EMBL" id="GII94536.1"/>
    </source>
</evidence>
<name>A0A919RIK7_9ACTN</name>
<feature type="region of interest" description="Disordered" evidence="1">
    <location>
        <begin position="1"/>
        <end position="20"/>
    </location>
</feature>
<dbReference type="RefSeq" id="WP_204029103.1">
    <property type="nucleotide sequence ID" value="NZ_BOOW01000030.1"/>
</dbReference>
<proteinExistence type="predicted"/>